<dbReference type="GO" id="GO:0000271">
    <property type="term" value="P:polysaccharide biosynthetic process"/>
    <property type="evidence" value="ECO:0007669"/>
    <property type="project" value="InterPro"/>
</dbReference>
<protein>
    <submittedName>
        <fullName evidence="8">GtrA-like protein</fullName>
    </submittedName>
</protein>
<dbReference type="Proteomes" id="UP000054683">
    <property type="component" value="Unassembled WGS sequence"/>
</dbReference>
<sequence>MSKALIKKLLAFGCVGAVGFMVDAGVLSLLAQKLGVNVYLARVISFLIAVFVTWVLNRTWVFRSAEGQTGGKRREYASYFAVQSVGALLNLGVFAALVASHAALRAYPVVPLAAGSVVGMFFNYAGAHFWVFKKR</sequence>
<accession>A0A158F2W1</accession>
<dbReference type="PANTHER" id="PTHR38459:SF1">
    <property type="entry name" value="PROPHAGE BACTOPRENOL-LINKED GLUCOSE TRANSLOCASE HOMOLOG"/>
    <property type="match status" value="1"/>
</dbReference>
<keyword evidence="5 6" id="KW-0472">Membrane</keyword>
<evidence type="ECO:0000256" key="1">
    <source>
        <dbReference type="ARBA" id="ARBA00004141"/>
    </source>
</evidence>
<evidence type="ECO:0000256" key="6">
    <source>
        <dbReference type="SAM" id="Phobius"/>
    </source>
</evidence>
<dbReference type="InterPro" id="IPR007267">
    <property type="entry name" value="GtrA_DPMS_TM"/>
</dbReference>
<evidence type="ECO:0000259" key="7">
    <source>
        <dbReference type="Pfam" id="PF04138"/>
    </source>
</evidence>
<gene>
    <name evidence="8" type="ORF">AWB69_00573</name>
</gene>
<keyword evidence="4 6" id="KW-1133">Transmembrane helix</keyword>
<evidence type="ECO:0000256" key="5">
    <source>
        <dbReference type="ARBA" id="ARBA00023136"/>
    </source>
</evidence>
<dbReference type="Pfam" id="PF04138">
    <property type="entry name" value="GtrA_DPMS_TM"/>
    <property type="match status" value="1"/>
</dbReference>
<evidence type="ECO:0000313" key="9">
    <source>
        <dbReference type="Proteomes" id="UP000054683"/>
    </source>
</evidence>
<comment type="similarity">
    <text evidence="2">Belongs to the GtrA family.</text>
</comment>
<dbReference type="AlphaFoldDB" id="A0A158F2W1"/>
<dbReference type="EMBL" id="FCOK02000002">
    <property type="protein sequence ID" value="SAL14061.1"/>
    <property type="molecule type" value="Genomic_DNA"/>
</dbReference>
<evidence type="ECO:0000256" key="3">
    <source>
        <dbReference type="ARBA" id="ARBA00022692"/>
    </source>
</evidence>
<name>A0A158F2W1_9BURK</name>
<feature type="transmembrane region" description="Helical" evidence="6">
    <location>
        <begin position="77"/>
        <end position="103"/>
    </location>
</feature>
<dbReference type="OrthoDB" id="7926501at2"/>
<dbReference type="GO" id="GO:0005886">
    <property type="term" value="C:plasma membrane"/>
    <property type="evidence" value="ECO:0007669"/>
    <property type="project" value="TreeGrafter"/>
</dbReference>
<keyword evidence="3 6" id="KW-0812">Transmembrane</keyword>
<proteinExistence type="inferred from homology"/>
<comment type="subcellular location">
    <subcellularLocation>
        <location evidence="1">Membrane</location>
        <topology evidence="1">Multi-pass membrane protein</topology>
    </subcellularLocation>
</comment>
<dbReference type="RefSeq" id="WP_062081876.1">
    <property type="nucleotide sequence ID" value="NZ_FCOK02000002.1"/>
</dbReference>
<organism evidence="8 9">
    <name type="scientific">Caballeronia udeis</name>
    <dbReference type="NCBI Taxonomy" id="1232866"/>
    <lineage>
        <taxon>Bacteria</taxon>
        <taxon>Pseudomonadati</taxon>
        <taxon>Pseudomonadota</taxon>
        <taxon>Betaproteobacteria</taxon>
        <taxon>Burkholderiales</taxon>
        <taxon>Burkholderiaceae</taxon>
        <taxon>Caballeronia</taxon>
    </lineage>
</organism>
<evidence type="ECO:0000256" key="2">
    <source>
        <dbReference type="ARBA" id="ARBA00009399"/>
    </source>
</evidence>
<feature type="transmembrane region" description="Helical" evidence="6">
    <location>
        <begin position="109"/>
        <end position="132"/>
    </location>
</feature>
<feature type="domain" description="GtrA/DPMS transmembrane" evidence="7">
    <location>
        <begin position="12"/>
        <end position="132"/>
    </location>
</feature>
<evidence type="ECO:0000256" key="4">
    <source>
        <dbReference type="ARBA" id="ARBA00022989"/>
    </source>
</evidence>
<feature type="transmembrane region" description="Helical" evidence="6">
    <location>
        <begin position="38"/>
        <end position="56"/>
    </location>
</feature>
<evidence type="ECO:0000313" key="8">
    <source>
        <dbReference type="EMBL" id="SAL14061.1"/>
    </source>
</evidence>
<dbReference type="PANTHER" id="PTHR38459">
    <property type="entry name" value="PROPHAGE BACTOPRENOL-LINKED GLUCOSE TRANSLOCASE HOMOLOG"/>
    <property type="match status" value="1"/>
</dbReference>
<dbReference type="InterPro" id="IPR051401">
    <property type="entry name" value="GtrA_CellWall_Glycosyl"/>
</dbReference>
<reference evidence="8 9" key="1">
    <citation type="submission" date="2016-01" db="EMBL/GenBank/DDBJ databases">
        <authorList>
            <person name="Oliw E.H."/>
        </authorList>
    </citation>
    <scope>NUCLEOTIDE SEQUENCE [LARGE SCALE GENOMIC DNA]</scope>
    <source>
        <strain evidence="8">LMG 27134</strain>
    </source>
</reference>